<evidence type="ECO:0000256" key="8">
    <source>
        <dbReference type="ARBA" id="ARBA00023136"/>
    </source>
</evidence>
<evidence type="ECO:0000256" key="7">
    <source>
        <dbReference type="ARBA" id="ARBA00022989"/>
    </source>
</evidence>
<dbReference type="Gene3D" id="1.10.3720.10">
    <property type="entry name" value="MetI-like"/>
    <property type="match status" value="1"/>
</dbReference>
<dbReference type="Proteomes" id="UP000645257">
    <property type="component" value="Unassembled WGS sequence"/>
</dbReference>
<sequence length="293" mass="32252">MQHRFHFSGKWPGILLMAPQLAITVVFFVWPAAQALWESTRMQDPFGLSATFVGLENFQRLVRDPLYLGTIHTTLLFSVLVTALGMSFALILAAMANQIRRFRPLYQTVLILPYAIAPSLAAVLWLFLFNPGIGWIAYLFGLVGYDWNHALNGGQALALVVLASAWKQVSYNFLFFYAALQAIPASLIEAAAIDGAGPIRRFRDLVFPLLSPTTFFLLVVNLVYAFFDTFAVVDAATGGGPGKSTETLILKVYAEGFKGLDLGGSAAQSVILMAIVGVLTIVQFRYVERKVQY</sequence>
<keyword evidence="3 10" id="KW-0813">Transport</keyword>
<comment type="caution">
    <text evidence="12">The sequence shown here is derived from an EMBL/GenBank/DDBJ whole genome shotgun (WGS) entry which is preliminary data.</text>
</comment>
<keyword evidence="6 10" id="KW-0812">Transmembrane</keyword>
<evidence type="ECO:0000256" key="10">
    <source>
        <dbReference type="RuleBase" id="RU363032"/>
    </source>
</evidence>
<feature type="domain" description="ABC transmembrane type-1" evidence="11">
    <location>
        <begin position="71"/>
        <end position="283"/>
    </location>
</feature>
<dbReference type="AlphaFoldDB" id="A0A918P5T1"/>
<comment type="similarity">
    <text evidence="10">Belongs to the binding-protein-dependent transport system permease family.</text>
</comment>
<dbReference type="Pfam" id="PF00528">
    <property type="entry name" value="BPD_transp_1"/>
    <property type="match status" value="1"/>
</dbReference>
<organism evidence="12 13">
    <name type="scientific">Paludibacterium paludis</name>
    <dbReference type="NCBI Taxonomy" id="1225769"/>
    <lineage>
        <taxon>Bacteria</taxon>
        <taxon>Pseudomonadati</taxon>
        <taxon>Pseudomonadota</taxon>
        <taxon>Betaproteobacteria</taxon>
        <taxon>Neisseriales</taxon>
        <taxon>Chromobacteriaceae</taxon>
        <taxon>Paludibacterium</taxon>
    </lineage>
</organism>
<reference evidence="12" key="1">
    <citation type="journal article" date="2014" name="Int. J. Syst. Evol. Microbiol.">
        <title>Complete genome sequence of Corynebacterium casei LMG S-19264T (=DSM 44701T), isolated from a smear-ripened cheese.</title>
        <authorList>
            <consortium name="US DOE Joint Genome Institute (JGI-PGF)"/>
            <person name="Walter F."/>
            <person name="Albersmeier A."/>
            <person name="Kalinowski J."/>
            <person name="Ruckert C."/>
        </authorList>
    </citation>
    <scope>NUCLEOTIDE SEQUENCE</scope>
    <source>
        <strain evidence="12">KCTC 32182</strain>
    </source>
</reference>
<evidence type="ECO:0000313" key="13">
    <source>
        <dbReference type="Proteomes" id="UP000645257"/>
    </source>
</evidence>
<keyword evidence="5" id="KW-0997">Cell inner membrane</keyword>
<comment type="subunit">
    <text evidence="2">The complex is composed of two ATP-binding proteins (UgpC), two transmembrane proteins (UgpA and UgpE) and a solute-binding protein (UgpB).</text>
</comment>
<evidence type="ECO:0000256" key="4">
    <source>
        <dbReference type="ARBA" id="ARBA00022475"/>
    </source>
</evidence>
<protein>
    <recommendedName>
        <fullName evidence="9">sn-glycerol-3-phosphate transport system permease protein UgpA</fullName>
    </recommendedName>
</protein>
<reference evidence="12" key="2">
    <citation type="submission" date="2020-09" db="EMBL/GenBank/DDBJ databases">
        <authorList>
            <person name="Sun Q."/>
            <person name="Kim S."/>
        </authorList>
    </citation>
    <scope>NUCLEOTIDE SEQUENCE</scope>
    <source>
        <strain evidence="12">KCTC 32182</strain>
    </source>
</reference>
<gene>
    <name evidence="12" type="ORF">GCM10011289_28480</name>
</gene>
<dbReference type="GO" id="GO:0005886">
    <property type="term" value="C:plasma membrane"/>
    <property type="evidence" value="ECO:0007669"/>
    <property type="project" value="UniProtKB-SubCell"/>
</dbReference>
<evidence type="ECO:0000256" key="2">
    <source>
        <dbReference type="ARBA" id="ARBA00011557"/>
    </source>
</evidence>
<dbReference type="RefSeq" id="WP_189535481.1">
    <property type="nucleotide sequence ID" value="NZ_BMYX01000018.1"/>
</dbReference>
<evidence type="ECO:0000256" key="3">
    <source>
        <dbReference type="ARBA" id="ARBA00022448"/>
    </source>
</evidence>
<feature type="transmembrane region" description="Helical" evidence="10">
    <location>
        <begin position="205"/>
        <end position="227"/>
    </location>
</feature>
<keyword evidence="4" id="KW-1003">Cell membrane</keyword>
<dbReference type="InterPro" id="IPR050809">
    <property type="entry name" value="UgpAE/MalFG_permease"/>
</dbReference>
<dbReference type="CDD" id="cd06261">
    <property type="entry name" value="TM_PBP2"/>
    <property type="match status" value="1"/>
</dbReference>
<evidence type="ECO:0000256" key="9">
    <source>
        <dbReference type="ARBA" id="ARBA00040780"/>
    </source>
</evidence>
<evidence type="ECO:0000259" key="11">
    <source>
        <dbReference type="PROSITE" id="PS50928"/>
    </source>
</evidence>
<dbReference type="InterPro" id="IPR000515">
    <property type="entry name" value="MetI-like"/>
</dbReference>
<dbReference type="PROSITE" id="PS50928">
    <property type="entry name" value="ABC_TM1"/>
    <property type="match status" value="1"/>
</dbReference>
<dbReference type="GO" id="GO:0055085">
    <property type="term" value="P:transmembrane transport"/>
    <property type="evidence" value="ECO:0007669"/>
    <property type="project" value="InterPro"/>
</dbReference>
<dbReference type="InterPro" id="IPR035906">
    <property type="entry name" value="MetI-like_sf"/>
</dbReference>
<keyword evidence="13" id="KW-1185">Reference proteome</keyword>
<comment type="subcellular location">
    <subcellularLocation>
        <location evidence="1">Cell inner membrane</location>
        <topology evidence="1">Multi-pass membrane protein</topology>
    </subcellularLocation>
    <subcellularLocation>
        <location evidence="10">Cell membrane</location>
        <topology evidence="10">Multi-pass membrane protein</topology>
    </subcellularLocation>
</comment>
<name>A0A918P5T1_9NEIS</name>
<dbReference type="NCBIfam" id="NF007852">
    <property type="entry name" value="PRK10561.1"/>
    <property type="match status" value="1"/>
</dbReference>
<dbReference type="PANTHER" id="PTHR43227">
    <property type="entry name" value="BLL4140 PROTEIN"/>
    <property type="match status" value="1"/>
</dbReference>
<evidence type="ECO:0000256" key="6">
    <source>
        <dbReference type="ARBA" id="ARBA00022692"/>
    </source>
</evidence>
<evidence type="ECO:0000256" key="5">
    <source>
        <dbReference type="ARBA" id="ARBA00022519"/>
    </source>
</evidence>
<proteinExistence type="inferred from homology"/>
<dbReference type="SUPFAM" id="SSF161098">
    <property type="entry name" value="MetI-like"/>
    <property type="match status" value="1"/>
</dbReference>
<accession>A0A918P5T1</accession>
<evidence type="ECO:0000256" key="1">
    <source>
        <dbReference type="ARBA" id="ARBA00004429"/>
    </source>
</evidence>
<feature type="transmembrane region" description="Helical" evidence="10">
    <location>
        <begin position="75"/>
        <end position="96"/>
    </location>
</feature>
<keyword evidence="7 10" id="KW-1133">Transmembrane helix</keyword>
<feature type="transmembrane region" description="Helical" evidence="10">
    <location>
        <begin position="266"/>
        <end position="287"/>
    </location>
</feature>
<dbReference type="PANTHER" id="PTHR43227:SF9">
    <property type="entry name" value="SN-GLYCEROL-3-PHOSPHATE TRANSPORT SYSTEM PERMEASE PROTEIN UGPA"/>
    <property type="match status" value="1"/>
</dbReference>
<evidence type="ECO:0000313" key="12">
    <source>
        <dbReference type="EMBL" id="GGY23031.1"/>
    </source>
</evidence>
<dbReference type="EMBL" id="BMYX01000018">
    <property type="protein sequence ID" value="GGY23031.1"/>
    <property type="molecule type" value="Genomic_DNA"/>
</dbReference>
<feature type="transmembrane region" description="Helical" evidence="10">
    <location>
        <begin position="174"/>
        <end position="193"/>
    </location>
</feature>
<feature type="transmembrane region" description="Helical" evidence="10">
    <location>
        <begin position="12"/>
        <end position="33"/>
    </location>
</feature>
<feature type="transmembrane region" description="Helical" evidence="10">
    <location>
        <begin position="108"/>
        <end position="128"/>
    </location>
</feature>
<keyword evidence="8 10" id="KW-0472">Membrane</keyword>